<dbReference type="SUPFAM" id="SSF53474">
    <property type="entry name" value="alpha/beta-Hydrolases"/>
    <property type="match status" value="1"/>
</dbReference>
<dbReference type="PANTHER" id="PTHR46708:SF2">
    <property type="entry name" value="FIBRONECTIN TYPE-III DOMAIN-CONTAINING PROTEIN"/>
    <property type="match status" value="1"/>
</dbReference>
<evidence type="ECO:0000313" key="5">
    <source>
        <dbReference type="Proteomes" id="UP000824111"/>
    </source>
</evidence>
<proteinExistence type="predicted"/>
<dbReference type="CDD" id="cd00063">
    <property type="entry name" value="FN3"/>
    <property type="match status" value="3"/>
</dbReference>
<evidence type="ECO:0000259" key="3">
    <source>
        <dbReference type="PROSITE" id="PS50853"/>
    </source>
</evidence>
<feature type="domain" description="Fibronectin type-III" evidence="3">
    <location>
        <begin position="198"/>
        <end position="294"/>
    </location>
</feature>
<comment type="caution">
    <text evidence="4">The sequence shown here is derived from an EMBL/GenBank/DDBJ whole genome shotgun (WGS) entry which is preliminary data.</text>
</comment>
<gene>
    <name evidence="4" type="ORF">IAB04_01755</name>
</gene>
<name>A0A9D1S6B7_9FIRM</name>
<feature type="chain" id="PRO_5039345526" evidence="2">
    <location>
        <begin position="29"/>
        <end position="949"/>
    </location>
</feature>
<dbReference type="PROSITE" id="PS50853">
    <property type="entry name" value="FN3"/>
    <property type="match status" value="2"/>
</dbReference>
<dbReference type="Pfam" id="PF00041">
    <property type="entry name" value="fn3"/>
    <property type="match status" value="2"/>
</dbReference>
<evidence type="ECO:0000313" key="4">
    <source>
        <dbReference type="EMBL" id="HIU48068.1"/>
    </source>
</evidence>
<dbReference type="SUPFAM" id="SSF49265">
    <property type="entry name" value="Fibronectin type III"/>
    <property type="match status" value="3"/>
</dbReference>
<protein>
    <submittedName>
        <fullName evidence="4">Fibronectin type III domain-containing protein</fullName>
    </submittedName>
</protein>
<dbReference type="InterPro" id="IPR036116">
    <property type="entry name" value="FN3_sf"/>
</dbReference>
<dbReference type="Pfam" id="PF00756">
    <property type="entry name" value="Esterase"/>
    <property type="match status" value="1"/>
</dbReference>
<dbReference type="Gene3D" id="3.40.50.1820">
    <property type="entry name" value="alpha/beta hydrolase"/>
    <property type="match status" value="1"/>
</dbReference>
<accession>A0A9D1S6B7</accession>
<feature type="signal peptide" evidence="2">
    <location>
        <begin position="1"/>
        <end position="28"/>
    </location>
</feature>
<feature type="domain" description="Fibronectin type-III" evidence="3">
    <location>
        <begin position="377"/>
        <end position="474"/>
    </location>
</feature>
<organism evidence="4 5">
    <name type="scientific">Candidatus Avimonoglobus intestinipullorum</name>
    <dbReference type="NCBI Taxonomy" id="2840699"/>
    <lineage>
        <taxon>Bacteria</taxon>
        <taxon>Bacillati</taxon>
        <taxon>Bacillota</taxon>
        <taxon>Clostridia</taxon>
        <taxon>Eubacteriales</taxon>
        <taxon>Candidatus Avimonoglobus</taxon>
    </lineage>
</organism>
<dbReference type="PANTHER" id="PTHR46708">
    <property type="entry name" value="TENASCIN"/>
    <property type="match status" value="1"/>
</dbReference>
<keyword evidence="1" id="KW-0677">Repeat</keyword>
<evidence type="ECO:0000256" key="2">
    <source>
        <dbReference type="SAM" id="SignalP"/>
    </source>
</evidence>
<dbReference type="Proteomes" id="UP000824111">
    <property type="component" value="Unassembled WGS sequence"/>
</dbReference>
<reference evidence="4" key="2">
    <citation type="journal article" date="2021" name="PeerJ">
        <title>Extensive microbial diversity within the chicken gut microbiome revealed by metagenomics and culture.</title>
        <authorList>
            <person name="Gilroy R."/>
            <person name="Ravi A."/>
            <person name="Getino M."/>
            <person name="Pursley I."/>
            <person name="Horton D.L."/>
            <person name="Alikhan N.F."/>
            <person name="Baker D."/>
            <person name="Gharbi K."/>
            <person name="Hall N."/>
            <person name="Watson M."/>
            <person name="Adriaenssens E.M."/>
            <person name="Foster-Nyarko E."/>
            <person name="Jarju S."/>
            <person name="Secka A."/>
            <person name="Antonio M."/>
            <person name="Oren A."/>
            <person name="Chaudhuri R.R."/>
            <person name="La Ragione R."/>
            <person name="Hildebrand F."/>
            <person name="Pallen M.J."/>
        </authorList>
    </citation>
    <scope>NUCLEOTIDE SEQUENCE</scope>
    <source>
        <strain evidence="4">ChiSjej4B22-9803</strain>
    </source>
</reference>
<dbReference type="EMBL" id="DVND01000042">
    <property type="protein sequence ID" value="HIU48068.1"/>
    <property type="molecule type" value="Genomic_DNA"/>
</dbReference>
<dbReference type="InterPro" id="IPR003961">
    <property type="entry name" value="FN3_dom"/>
</dbReference>
<evidence type="ECO:0000256" key="1">
    <source>
        <dbReference type="ARBA" id="ARBA00022737"/>
    </source>
</evidence>
<sequence length="949" mass="104626">MKWTKKLTSWILALAMLMSVCVFQTAGAAVDSPQVTEAGEDYLTIAWPAGYGGGVYFKLQLNGADVTDIMDGSTTYTFRNLEPDTGYNILLVPMNENFGWLSGGTGITGRTAKPETPFATVTNRTSTSIEITLSNVDEDGTYFIYSETDDGEIALAPTQFTGTVFVDENLQPGTNYHYTIYPDAGDFDDLLVSAATVPEYKIEATDVTDTTVSLAWVQKEESRSTHKLRVEAVTAGAVVPDRYRENTDVEGTSCTVTGLTPDSEYTFIVTSLKTDAGWTFMDPPYRITVKTEQSAAAYATVTNRTSSSLTVELFNADAEDTYYISAQKEDGTAVLDNAAFTGTAYVHTGLEAETTYNYTIKNADGTVDVAVSGKTMPIYKIEATKIEETSITLNWTRKENSIEQHRVKITSSTPGASIPDRYTDEYNNACLVSGTTVTVTGLTPGAAYEIKVIPMDAGWNWMDVYTIQVTTLAQVEGFEITHEGVNELSMRWLAVDGAAYFNVYLIQDGAEVLVGEQIDPVERTFRQVWLRQDTEYTYVVKAFDEDGAEIPITGFDNTVTGRTAVDTAWNNDRGEAYYTSGKLAGQNIRHETYYSELMGLEVGYNIHIPAGYDPDNTSKRYPVLYYLHALGGNENSWVSDVWGANYVETLQGMGDDMFIVYVNNAGGQWYTDAANGLYYGRSTILYELIPHIDATYNTIADKRGRALDGFSMGGVGGLLLAFERPDMFNSVVTNSAGISNSLQDFISMNWGADKTVFGRDVDAEAAEQYYAQEGIYAVYEKNKDWIEEYGLNIIMRWGEVDPVALISNQQMFELLSENPGINITNEVIPGYDHSSVYYDGGRMYQNLEFHRKNLDFTGAAAVPETKIGSINTSLGDVFIEKGADIPADAKVLIASYDAQNKMQDCQIVALSEGVRTDFTPVKDADYVKVFIWSMGTITPVGESKMELIL</sequence>
<dbReference type="InterPro" id="IPR000801">
    <property type="entry name" value="Esterase-like"/>
</dbReference>
<dbReference type="InterPro" id="IPR050991">
    <property type="entry name" value="ECM_Regulatory_Proteins"/>
</dbReference>
<keyword evidence="2" id="KW-0732">Signal</keyword>
<dbReference type="InterPro" id="IPR013783">
    <property type="entry name" value="Ig-like_fold"/>
</dbReference>
<dbReference type="SMART" id="SM00060">
    <property type="entry name" value="FN3"/>
    <property type="match status" value="6"/>
</dbReference>
<dbReference type="InterPro" id="IPR029058">
    <property type="entry name" value="AB_hydrolase_fold"/>
</dbReference>
<dbReference type="Gene3D" id="2.60.40.10">
    <property type="entry name" value="Immunoglobulins"/>
    <property type="match status" value="3"/>
</dbReference>
<reference evidence="4" key="1">
    <citation type="submission" date="2020-10" db="EMBL/GenBank/DDBJ databases">
        <authorList>
            <person name="Gilroy R."/>
        </authorList>
    </citation>
    <scope>NUCLEOTIDE SEQUENCE</scope>
    <source>
        <strain evidence="4">ChiSjej4B22-9803</strain>
    </source>
</reference>
<dbReference type="AlphaFoldDB" id="A0A9D1S6B7"/>